<keyword evidence="5" id="KW-1185">Reference proteome</keyword>
<sequence length="779" mass="85876">MDPLSITASVIAIVQLTAAVGSGFQRLMSLRGASDQLLQVMNEVTDLEALARDMQSILQERDEASSLDSATLATLPGLCQQVTALMQELKDIVQGCLKEEITSTASSLKIKRIAWLRAADKMNTMQARIRAMRLRLSSALASIQSLDMIRVRLVLQNLSLAPGLQAGGGNNSDHLSDIARRFENIEGIPEQIRQILEILKPTPPASMSAGLTPVVPKGRTAAEELVTHHMSKAVNPGTRLAVNGQTIRLTFNAYSTQRLARPCPCRCHTTKAAQTSKLFQKAIGQLFVGYAGQVSHLKECKKCPCVKANDAKVNLTYYFPSWFVSRAVEVIFRSSELYGPSLSLRTHRVIPDESPLFHFAKLGMIPEIQLLFQDKMASPFDISSKTGRSALHFAADWGQEEMCSFLIRFGADAHYEDKYLIFVSPFDIVWEKRTERRPKTAAAAFGLENDSYDMDLLLKRALRPLHRAVLGLSPVDVATQLESSWLEVNKQDYWGRVPLSWAAGRGDVAAVELLIQWEANVAIPDKGGWTCLHHAARAEDSSCIQALIEAGAPINIKNNRGNTPLAVACSYRDSPEHVLPFIQGGADLASPMKDGFTPLAICAKHNHVFCAKALVDHGASVDGIENGMAFPISVAASYNSHETLLWLLSLGKNHSRLDHNRWSLLHHVALLADKETMEILTEAHLFALDPELESIDGMKPRDIFLNQRKLSLNESPAMYLESKVAFEALLDSIDQRYISTSTSPSSLNEDWYDALDKMELGDTVASIKEATVEILEVAN</sequence>
<gene>
    <name evidence="4" type="ORF">TRIVIDRAFT_200591</name>
</gene>
<feature type="repeat" description="ANK" evidence="3">
    <location>
        <begin position="386"/>
        <end position="418"/>
    </location>
</feature>
<evidence type="ECO:0000313" key="4">
    <source>
        <dbReference type="EMBL" id="EHK22260.1"/>
    </source>
</evidence>
<dbReference type="Gene3D" id="1.25.40.20">
    <property type="entry name" value="Ankyrin repeat-containing domain"/>
    <property type="match status" value="1"/>
</dbReference>
<dbReference type="OMA" id="YIEQEEF"/>
<dbReference type="STRING" id="413071.G9MT04"/>
<dbReference type="Pfam" id="PF00023">
    <property type="entry name" value="Ank"/>
    <property type="match status" value="1"/>
</dbReference>
<feature type="repeat" description="ANK" evidence="3">
    <location>
        <begin position="527"/>
        <end position="559"/>
    </location>
</feature>
<dbReference type="eggNOG" id="KOG4177">
    <property type="taxonomic scope" value="Eukaryota"/>
</dbReference>
<dbReference type="InterPro" id="IPR036770">
    <property type="entry name" value="Ankyrin_rpt-contain_sf"/>
</dbReference>
<protein>
    <submittedName>
        <fullName evidence="4">Ankyrin repeat protein</fullName>
    </submittedName>
</protein>
<evidence type="ECO:0000256" key="2">
    <source>
        <dbReference type="ARBA" id="ARBA00023043"/>
    </source>
</evidence>
<evidence type="ECO:0000256" key="1">
    <source>
        <dbReference type="ARBA" id="ARBA00022737"/>
    </source>
</evidence>
<dbReference type="AlphaFoldDB" id="G9MT04"/>
<dbReference type="SUPFAM" id="SSF48403">
    <property type="entry name" value="Ankyrin repeat"/>
    <property type="match status" value="1"/>
</dbReference>
<dbReference type="Pfam" id="PF12796">
    <property type="entry name" value="Ank_2"/>
    <property type="match status" value="2"/>
</dbReference>
<accession>G9MT04</accession>
<dbReference type="EMBL" id="ABDF02000006">
    <property type="protein sequence ID" value="EHK22260.1"/>
    <property type="molecule type" value="Genomic_DNA"/>
</dbReference>
<evidence type="ECO:0000256" key="3">
    <source>
        <dbReference type="PROSITE-ProRule" id="PRU00023"/>
    </source>
</evidence>
<organism evidence="4 5">
    <name type="scientific">Hypocrea virens (strain Gv29-8 / FGSC 10586)</name>
    <name type="common">Gliocladium virens</name>
    <name type="synonym">Trichoderma virens</name>
    <dbReference type="NCBI Taxonomy" id="413071"/>
    <lineage>
        <taxon>Eukaryota</taxon>
        <taxon>Fungi</taxon>
        <taxon>Dikarya</taxon>
        <taxon>Ascomycota</taxon>
        <taxon>Pezizomycotina</taxon>
        <taxon>Sordariomycetes</taxon>
        <taxon>Hypocreomycetidae</taxon>
        <taxon>Hypocreales</taxon>
        <taxon>Hypocreaceae</taxon>
        <taxon>Trichoderma</taxon>
    </lineage>
</organism>
<dbReference type="PROSITE" id="PS50088">
    <property type="entry name" value="ANK_REPEAT"/>
    <property type="match status" value="4"/>
</dbReference>
<keyword evidence="2 3" id="KW-0040">ANK repeat</keyword>
<proteinExistence type="predicted"/>
<dbReference type="InParanoid" id="G9MT04"/>
<feature type="repeat" description="ANK" evidence="3">
    <location>
        <begin position="494"/>
        <end position="526"/>
    </location>
</feature>
<dbReference type="PROSITE" id="PS50297">
    <property type="entry name" value="ANK_REP_REGION"/>
    <property type="match status" value="3"/>
</dbReference>
<keyword evidence="1" id="KW-0677">Repeat</keyword>
<dbReference type="OrthoDB" id="195446at2759"/>
<dbReference type="RefSeq" id="XP_013956485.1">
    <property type="nucleotide sequence ID" value="XM_014101010.1"/>
</dbReference>
<evidence type="ECO:0000313" key="5">
    <source>
        <dbReference type="Proteomes" id="UP000007115"/>
    </source>
</evidence>
<dbReference type="PANTHER" id="PTHR24126:SF14">
    <property type="entry name" value="ANK_REP_REGION DOMAIN-CONTAINING PROTEIN"/>
    <property type="match status" value="1"/>
</dbReference>
<dbReference type="SMART" id="SM00248">
    <property type="entry name" value="ANK"/>
    <property type="match status" value="6"/>
</dbReference>
<dbReference type="Proteomes" id="UP000007115">
    <property type="component" value="Unassembled WGS sequence"/>
</dbReference>
<name>G9MT04_HYPVG</name>
<dbReference type="GeneID" id="25790103"/>
<reference evidence="4 5" key="1">
    <citation type="journal article" date="2011" name="Genome Biol.">
        <title>Comparative genome sequence analysis underscores mycoparasitism as the ancestral life style of Trichoderma.</title>
        <authorList>
            <person name="Kubicek C.P."/>
            <person name="Herrera-Estrella A."/>
            <person name="Seidl-Seiboth V."/>
            <person name="Martinez D.A."/>
            <person name="Druzhinina I.S."/>
            <person name="Thon M."/>
            <person name="Zeilinger S."/>
            <person name="Casas-Flores S."/>
            <person name="Horwitz B.A."/>
            <person name="Mukherjee P.K."/>
            <person name="Mukherjee M."/>
            <person name="Kredics L."/>
            <person name="Alcaraz L.D."/>
            <person name="Aerts A."/>
            <person name="Antal Z."/>
            <person name="Atanasova L."/>
            <person name="Cervantes-Badillo M.G."/>
            <person name="Challacombe J."/>
            <person name="Chertkov O."/>
            <person name="McCluskey K."/>
            <person name="Coulpier F."/>
            <person name="Deshpande N."/>
            <person name="von Doehren H."/>
            <person name="Ebbole D.J."/>
            <person name="Esquivel-Naranjo E.U."/>
            <person name="Fekete E."/>
            <person name="Flipphi M."/>
            <person name="Glaser F."/>
            <person name="Gomez-Rodriguez E.Y."/>
            <person name="Gruber S."/>
            <person name="Han C."/>
            <person name="Henrissat B."/>
            <person name="Hermosa R."/>
            <person name="Hernandez-Onate M."/>
            <person name="Karaffa L."/>
            <person name="Kosti I."/>
            <person name="Le Crom S."/>
            <person name="Lindquist E."/>
            <person name="Lucas S."/>
            <person name="Luebeck M."/>
            <person name="Luebeck P.S."/>
            <person name="Margeot A."/>
            <person name="Metz B."/>
            <person name="Misra M."/>
            <person name="Nevalainen H."/>
            <person name="Omann M."/>
            <person name="Packer N."/>
            <person name="Perrone G."/>
            <person name="Uresti-Rivera E.E."/>
            <person name="Salamov A."/>
            <person name="Schmoll M."/>
            <person name="Seiboth B."/>
            <person name="Shapiro H."/>
            <person name="Sukno S."/>
            <person name="Tamayo-Ramos J.A."/>
            <person name="Tisch D."/>
            <person name="Wiest A."/>
            <person name="Wilkinson H.H."/>
            <person name="Zhang M."/>
            <person name="Coutinho P.M."/>
            <person name="Kenerley C.M."/>
            <person name="Monte E."/>
            <person name="Baker S.E."/>
            <person name="Grigoriev I.V."/>
        </authorList>
    </citation>
    <scope>NUCLEOTIDE SEQUENCE [LARGE SCALE GENOMIC DNA]</scope>
    <source>
        <strain evidence="5">Gv29-8 / FGSC 10586</strain>
    </source>
</reference>
<dbReference type="VEuPathDB" id="FungiDB:TRIVIDRAFT_200591"/>
<dbReference type="HOGENOM" id="CLU_010556_0_0_1"/>
<dbReference type="InterPro" id="IPR002110">
    <property type="entry name" value="Ankyrin_rpt"/>
</dbReference>
<feature type="repeat" description="ANK" evidence="3">
    <location>
        <begin position="594"/>
        <end position="626"/>
    </location>
</feature>
<dbReference type="PANTHER" id="PTHR24126">
    <property type="entry name" value="ANKYRIN REPEAT, PH AND SEC7 DOMAIN CONTAINING PROTEIN SECG-RELATED"/>
    <property type="match status" value="1"/>
</dbReference>
<comment type="caution">
    <text evidence="4">The sequence shown here is derived from an EMBL/GenBank/DDBJ whole genome shotgun (WGS) entry which is preliminary data.</text>
</comment>